<proteinExistence type="predicted"/>
<dbReference type="GeneID" id="8245254"/>
<evidence type="ECO:0000256" key="3">
    <source>
        <dbReference type="SAM" id="MobiDB-lite"/>
    </source>
</evidence>
<evidence type="ECO:0000313" key="5">
    <source>
        <dbReference type="EMBL" id="ACO64877.1"/>
    </source>
</evidence>
<dbReference type="PANTHER" id="PTHR46172:SF1">
    <property type="entry name" value="DNA POLYMERASE EPSILON SUBUNIT 3"/>
    <property type="match status" value="1"/>
</dbReference>
<dbReference type="GO" id="GO:0008623">
    <property type="term" value="C:CHRAC"/>
    <property type="evidence" value="ECO:0007669"/>
    <property type="project" value="TreeGrafter"/>
</dbReference>
<dbReference type="InterPro" id="IPR003958">
    <property type="entry name" value="CBFA_NFYB_domain"/>
</dbReference>
<dbReference type="EMBL" id="CP001328">
    <property type="protein sequence ID" value="ACO64877.1"/>
    <property type="molecule type" value="Genomic_DNA"/>
</dbReference>
<dbReference type="eggNOG" id="KOG0870">
    <property type="taxonomic scope" value="Eukaryota"/>
</dbReference>
<dbReference type="Gene3D" id="1.10.20.10">
    <property type="entry name" value="Histone, subunit A"/>
    <property type="match status" value="1"/>
</dbReference>
<dbReference type="AlphaFoldDB" id="C1EAK8"/>
<evidence type="ECO:0000259" key="4">
    <source>
        <dbReference type="Pfam" id="PF00808"/>
    </source>
</evidence>
<evidence type="ECO:0000256" key="1">
    <source>
        <dbReference type="ARBA" id="ARBA00004123"/>
    </source>
</evidence>
<dbReference type="InterPro" id="IPR009072">
    <property type="entry name" value="Histone-fold"/>
</dbReference>
<name>C1EAK8_MICCC</name>
<feature type="region of interest" description="Disordered" evidence="3">
    <location>
        <begin position="110"/>
        <end position="151"/>
    </location>
</feature>
<reference evidence="5 6" key="1">
    <citation type="journal article" date="2009" name="Science">
        <title>Green evolution and dynamic adaptations revealed by genomes of the marine picoeukaryotes Micromonas.</title>
        <authorList>
            <person name="Worden A.Z."/>
            <person name="Lee J.H."/>
            <person name="Mock T."/>
            <person name="Rouze P."/>
            <person name="Simmons M.P."/>
            <person name="Aerts A.L."/>
            <person name="Allen A.E."/>
            <person name="Cuvelier M.L."/>
            <person name="Derelle E."/>
            <person name="Everett M.V."/>
            <person name="Foulon E."/>
            <person name="Grimwood J."/>
            <person name="Gundlach H."/>
            <person name="Henrissat B."/>
            <person name="Napoli C."/>
            <person name="McDonald S.M."/>
            <person name="Parker M.S."/>
            <person name="Rombauts S."/>
            <person name="Salamov A."/>
            <person name="Von Dassow P."/>
            <person name="Badger J.H."/>
            <person name="Coutinho P.M."/>
            <person name="Demir E."/>
            <person name="Dubchak I."/>
            <person name="Gentemann C."/>
            <person name="Eikrem W."/>
            <person name="Gready J.E."/>
            <person name="John U."/>
            <person name="Lanier W."/>
            <person name="Lindquist E.A."/>
            <person name="Lucas S."/>
            <person name="Mayer K.F."/>
            <person name="Moreau H."/>
            <person name="Not F."/>
            <person name="Otillar R."/>
            <person name="Panaud O."/>
            <person name="Pangilinan J."/>
            <person name="Paulsen I."/>
            <person name="Piegu B."/>
            <person name="Poliakov A."/>
            <person name="Robbens S."/>
            <person name="Schmutz J."/>
            <person name="Toulza E."/>
            <person name="Wyss T."/>
            <person name="Zelensky A."/>
            <person name="Zhou K."/>
            <person name="Armbrust E.V."/>
            <person name="Bhattacharya D."/>
            <person name="Goodenough U.W."/>
            <person name="Van de Peer Y."/>
            <person name="Grigoriev I.V."/>
        </authorList>
    </citation>
    <scope>NUCLEOTIDE SEQUENCE [LARGE SCALE GENOMIC DNA]</scope>
    <source>
        <strain evidence="6">RCC299 / NOUM17</strain>
    </source>
</reference>
<dbReference type="GO" id="GO:0006974">
    <property type="term" value="P:DNA damage response"/>
    <property type="evidence" value="ECO:0007669"/>
    <property type="project" value="TreeGrafter"/>
</dbReference>
<dbReference type="GO" id="GO:0008622">
    <property type="term" value="C:epsilon DNA polymerase complex"/>
    <property type="evidence" value="ECO:0007669"/>
    <property type="project" value="TreeGrafter"/>
</dbReference>
<dbReference type="GO" id="GO:0046982">
    <property type="term" value="F:protein heterodimerization activity"/>
    <property type="evidence" value="ECO:0007669"/>
    <property type="project" value="InterPro"/>
</dbReference>
<comment type="subcellular location">
    <subcellularLocation>
        <location evidence="1">Nucleus</location>
    </subcellularLocation>
</comment>
<dbReference type="PANTHER" id="PTHR46172">
    <property type="entry name" value="DNA POLYMERASE EPSILON SUBUNIT 3"/>
    <property type="match status" value="1"/>
</dbReference>
<accession>C1EAK8</accession>
<keyword evidence="6" id="KW-1185">Reference proteome</keyword>
<dbReference type="OrthoDB" id="1707486at2759"/>
<dbReference type="GO" id="GO:0031507">
    <property type="term" value="P:heterochromatin formation"/>
    <property type="evidence" value="ECO:0007669"/>
    <property type="project" value="TreeGrafter"/>
</dbReference>
<dbReference type="Proteomes" id="UP000002009">
    <property type="component" value="Chromosome 7"/>
</dbReference>
<evidence type="ECO:0000256" key="2">
    <source>
        <dbReference type="ARBA" id="ARBA00023242"/>
    </source>
</evidence>
<protein>
    <recommendedName>
        <fullName evidence="4">Transcription factor CBF/NF-Y/archaeal histone domain-containing protein</fullName>
    </recommendedName>
</protein>
<dbReference type="RefSeq" id="XP_002503619.1">
    <property type="nucleotide sequence ID" value="XM_002503573.1"/>
</dbReference>
<dbReference type="Pfam" id="PF00808">
    <property type="entry name" value="CBFD_NFYB_HMF"/>
    <property type="match status" value="1"/>
</dbReference>
<dbReference type="STRING" id="296587.C1EAK8"/>
<dbReference type="InterPro" id="IPR051377">
    <property type="entry name" value="DNA_Pol-Epsilon_Subunit"/>
</dbReference>
<evidence type="ECO:0000313" key="6">
    <source>
        <dbReference type="Proteomes" id="UP000002009"/>
    </source>
</evidence>
<feature type="compositionally biased region" description="Basic and acidic residues" evidence="3">
    <location>
        <begin position="110"/>
        <end position="127"/>
    </location>
</feature>
<feature type="domain" description="Transcription factor CBF/NF-Y/archaeal histone" evidence="4">
    <location>
        <begin position="39"/>
        <end position="86"/>
    </location>
</feature>
<dbReference type="OMA" id="KQNHRTI"/>
<dbReference type="GO" id="GO:0006272">
    <property type="term" value="P:leading strand elongation"/>
    <property type="evidence" value="ECO:0007669"/>
    <property type="project" value="TreeGrafter"/>
</dbReference>
<keyword evidence="2" id="KW-0539">Nucleus</keyword>
<dbReference type="GO" id="GO:0031490">
    <property type="term" value="F:chromatin DNA binding"/>
    <property type="evidence" value="ECO:0007669"/>
    <property type="project" value="TreeGrafter"/>
</dbReference>
<gene>
    <name evidence="5" type="ORF">MICPUN_60106</name>
</gene>
<organism evidence="5 6">
    <name type="scientific">Micromonas commoda (strain RCC299 / NOUM17 / CCMP2709)</name>
    <name type="common">Picoplanktonic green alga</name>
    <dbReference type="NCBI Taxonomy" id="296587"/>
    <lineage>
        <taxon>Eukaryota</taxon>
        <taxon>Viridiplantae</taxon>
        <taxon>Chlorophyta</taxon>
        <taxon>Mamiellophyceae</taxon>
        <taxon>Mamiellales</taxon>
        <taxon>Mamiellaceae</taxon>
        <taxon>Micromonas</taxon>
    </lineage>
</organism>
<dbReference type="InParanoid" id="C1EAK8"/>
<dbReference type="CDD" id="cd22928">
    <property type="entry name" value="HFD_POLE3_DPB4"/>
    <property type="match status" value="1"/>
</dbReference>
<sequence length="151" mass="16253">MSEPQDDLPRAHIKRIVKAKLTALMNEGGPDAKGNKAPDGHVQKEALLAFGECAKIFIHILTSTANDICRDGKRQTISVDDVFKAVEELEFGEFGEPLKEALAAFKKDAAAKSAKRNDAATKKRKAEEDDAAGEGEEDAEEEADEEAAEGA</sequence>
<dbReference type="KEGG" id="mis:MICPUN_60106"/>
<dbReference type="SUPFAM" id="SSF47113">
    <property type="entry name" value="Histone-fold"/>
    <property type="match status" value="1"/>
</dbReference>
<feature type="compositionally biased region" description="Acidic residues" evidence="3">
    <location>
        <begin position="128"/>
        <end position="151"/>
    </location>
</feature>